<protein>
    <submittedName>
        <fullName evidence="2">Uncharacterized protein</fullName>
    </submittedName>
</protein>
<name>A0A210QVG9_MIZYE</name>
<sequence>MGCLSSKIFPSDSSNDKEPHEKNPRVLVGDVTTKKEKKVERELKMKEKQLIRNSKAEEMSGKIMEEKERLSLGMRSRGTSQATSRAGSPTPTSHKQVHFRPDEVKMMNSFMESNSSNSNRFSSLSKPAKSSLKNQNQTNFHKVVVNGSENTEPQQNSCFNTNNNDKIGNTIEVLEMEIKKNSEDIEKYTEIKHEKAQRNNKLSTIEERANSRCSTKSEDTKKVQDFLLGYFQPLIDQVHCHTYTYTSQVHYYTNIIHVTGPL</sequence>
<feature type="compositionally biased region" description="Basic and acidic residues" evidence="1">
    <location>
        <begin position="14"/>
        <end position="24"/>
    </location>
</feature>
<gene>
    <name evidence="2" type="ORF">KP79_PYT03725</name>
</gene>
<feature type="region of interest" description="Disordered" evidence="1">
    <location>
        <begin position="1"/>
        <end position="96"/>
    </location>
</feature>
<feature type="compositionally biased region" description="Polar residues" evidence="1">
    <location>
        <begin position="77"/>
        <end position="94"/>
    </location>
</feature>
<comment type="caution">
    <text evidence="2">The sequence shown here is derived from an EMBL/GenBank/DDBJ whole genome shotgun (WGS) entry which is preliminary data.</text>
</comment>
<dbReference type="EMBL" id="NEDP02001659">
    <property type="protein sequence ID" value="OWF52758.1"/>
    <property type="molecule type" value="Genomic_DNA"/>
</dbReference>
<reference evidence="2 3" key="1">
    <citation type="journal article" date="2017" name="Nat. Ecol. Evol.">
        <title>Scallop genome provides insights into evolution of bilaterian karyotype and development.</title>
        <authorList>
            <person name="Wang S."/>
            <person name="Zhang J."/>
            <person name="Jiao W."/>
            <person name="Li J."/>
            <person name="Xun X."/>
            <person name="Sun Y."/>
            <person name="Guo X."/>
            <person name="Huan P."/>
            <person name="Dong B."/>
            <person name="Zhang L."/>
            <person name="Hu X."/>
            <person name="Sun X."/>
            <person name="Wang J."/>
            <person name="Zhao C."/>
            <person name="Wang Y."/>
            <person name="Wang D."/>
            <person name="Huang X."/>
            <person name="Wang R."/>
            <person name="Lv J."/>
            <person name="Li Y."/>
            <person name="Zhang Z."/>
            <person name="Liu B."/>
            <person name="Lu W."/>
            <person name="Hui Y."/>
            <person name="Liang J."/>
            <person name="Zhou Z."/>
            <person name="Hou R."/>
            <person name="Li X."/>
            <person name="Liu Y."/>
            <person name="Li H."/>
            <person name="Ning X."/>
            <person name="Lin Y."/>
            <person name="Zhao L."/>
            <person name="Xing Q."/>
            <person name="Dou J."/>
            <person name="Li Y."/>
            <person name="Mao J."/>
            <person name="Guo H."/>
            <person name="Dou H."/>
            <person name="Li T."/>
            <person name="Mu C."/>
            <person name="Jiang W."/>
            <person name="Fu Q."/>
            <person name="Fu X."/>
            <person name="Miao Y."/>
            <person name="Liu J."/>
            <person name="Yu Q."/>
            <person name="Li R."/>
            <person name="Liao H."/>
            <person name="Li X."/>
            <person name="Kong Y."/>
            <person name="Jiang Z."/>
            <person name="Chourrout D."/>
            <person name="Li R."/>
            <person name="Bao Z."/>
        </authorList>
    </citation>
    <scope>NUCLEOTIDE SEQUENCE [LARGE SCALE GENOMIC DNA]</scope>
    <source>
        <strain evidence="2 3">PY_sf001</strain>
    </source>
</reference>
<feature type="compositionally biased region" description="Basic and acidic residues" evidence="1">
    <location>
        <begin position="32"/>
        <end position="70"/>
    </location>
</feature>
<dbReference type="OrthoDB" id="6150014at2759"/>
<keyword evidence="3" id="KW-1185">Reference proteome</keyword>
<proteinExistence type="predicted"/>
<dbReference type="Proteomes" id="UP000242188">
    <property type="component" value="Unassembled WGS sequence"/>
</dbReference>
<feature type="region of interest" description="Disordered" evidence="1">
    <location>
        <begin position="112"/>
        <end position="133"/>
    </location>
</feature>
<organism evidence="2 3">
    <name type="scientific">Mizuhopecten yessoensis</name>
    <name type="common">Japanese scallop</name>
    <name type="synonym">Patinopecten yessoensis</name>
    <dbReference type="NCBI Taxonomy" id="6573"/>
    <lineage>
        <taxon>Eukaryota</taxon>
        <taxon>Metazoa</taxon>
        <taxon>Spiralia</taxon>
        <taxon>Lophotrochozoa</taxon>
        <taxon>Mollusca</taxon>
        <taxon>Bivalvia</taxon>
        <taxon>Autobranchia</taxon>
        <taxon>Pteriomorphia</taxon>
        <taxon>Pectinida</taxon>
        <taxon>Pectinoidea</taxon>
        <taxon>Pectinidae</taxon>
        <taxon>Mizuhopecten</taxon>
    </lineage>
</organism>
<evidence type="ECO:0000256" key="1">
    <source>
        <dbReference type="SAM" id="MobiDB-lite"/>
    </source>
</evidence>
<dbReference type="AlphaFoldDB" id="A0A210QVG9"/>
<accession>A0A210QVG9</accession>
<evidence type="ECO:0000313" key="2">
    <source>
        <dbReference type="EMBL" id="OWF52758.1"/>
    </source>
</evidence>
<evidence type="ECO:0000313" key="3">
    <source>
        <dbReference type="Proteomes" id="UP000242188"/>
    </source>
</evidence>